<comment type="caution">
    <text evidence="8">The sequence shown here is derived from an EMBL/GenBank/DDBJ whole genome shotgun (WGS) entry which is preliminary data.</text>
</comment>
<reference evidence="8 9" key="1">
    <citation type="submission" date="2018-06" db="EMBL/GenBank/DDBJ databases">
        <title>Whole genome sequencing of Candida tropicalis (genome annotated by CSBL at Korea University).</title>
        <authorList>
            <person name="Ahn J."/>
        </authorList>
    </citation>
    <scope>NUCLEOTIDE SEQUENCE [LARGE SCALE GENOMIC DNA]</scope>
    <source>
        <strain evidence="8 9">ATCC 20962</strain>
    </source>
</reference>
<organism evidence="8 9">
    <name type="scientific">Candida viswanathii</name>
    <dbReference type="NCBI Taxonomy" id="5486"/>
    <lineage>
        <taxon>Eukaryota</taxon>
        <taxon>Fungi</taxon>
        <taxon>Dikarya</taxon>
        <taxon>Ascomycota</taxon>
        <taxon>Saccharomycotina</taxon>
        <taxon>Pichiomycetes</taxon>
        <taxon>Debaryomycetaceae</taxon>
        <taxon>Candida/Lodderomyces clade</taxon>
        <taxon>Candida</taxon>
    </lineage>
</organism>
<evidence type="ECO:0000256" key="4">
    <source>
        <dbReference type="ARBA" id="ARBA00023125"/>
    </source>
</evidence>
<dbReference type="EMBL" id="QLNQ01000001">
    <property type="protein sequence ID" value="RCK66998.1"/>
    <property type="molecule type" value="Genomic_DNA"/>
</dbReference>
<dbReference type="GO" id="GO:0000981">
    <property type="term" value="F:DNA-binding transcription factor activity, RNA polymerase II-specific"/>
    <property type="evidence" value="ECO:0007669"/>
    <property type="project" value="InterPro"/>
</dbReference>
<dbReference type="CDD" id="cd12148">
    <property type="entry name" value="fungal_TF_MHR"/>
    <property type="match status" value="1"/>
</dbReference>
<dbReference type="GO" id="GO:0008270">
    <property type="term" value="F:zinc ion binding"/>
    <property type="evidence" value="ECO:0007669"/>
    <property type="project" value="InterPro"/>
</dbReference>
<dbReference type="STRING" id="5486.A0A367YMF2"/>
<dbReference type="CDD" id="cd00067">
    <property type="entry name" value="GAL4"/>
    <property type="match status" value="1"/>
</dbReference>
<dbReference type="InterPro" id="IPR036864">
    <property type="entry name" value="Zn2-C6_fun-type_DNA-bd_sf"/>
</dbReference>
<evidence type="ECO:0000256" key="2">
    <source>
        <dbReference type="ARBA" id="ARBA00022833"/>
    </source>
</evidence>
<sequence length="484" mass="55212">MTQFVITTDQPTKRKKTSIACSNCRKLHRKCITIRNTTRCEPCATRNQDCKWTTERPKQPSRFERFKEEEQIYSTVISNSTNGKSQFVCSTHPIASFLSTDKFLCFDGDKFGLFNPWKNAPTIEPGSEDGYSSELREFLKSQGALVLPPVAEQRELMKVFMEKVYPFYPVIENDDIRDMPSLLLNAIFLAATRCLPGDVRERCQALFERCKLLELAENNKIVLLQSYLLMSIHEEGINGSSLSREYIVKACNLCGDVGLTTLSGSNGTVQDTQHRVYDKAYYGQSLLNRLFWVSYCCDRLSAATHSRETFFDTKDVFIDDVSDEFQQLKNFVSLAKLVERTLHRHYRPPAGRSIDATLGEDLQNWAPEQGDVHPWLGLLHSYVCMLYLRCKIDPVAWDQNVYGSIHKHAKNTLAVDEIWFLVFVVGVHSLLHVLSSLSLFDRDSTHDEETALKTNVVNLLKKLEGKWWLAAAGLKMFVDSTEGP</sequence>
<keyword evidence="6" id="KW-0539">Nucleus</keyword>
<accession>A0A367YMF2</accession>
<dbReference type="InterPro" id="IPR052073">
    <property type="entry name" value="Amide_Lactam_Regulators"/>
</dbReference>
<evidence type="ECO:0000259" key="7">
    <source>
        <dbReference type="PROSITE" id="PS00463"/>
    </source>
</evidence>
<name>A0A367YMF2_9ASCO</name>
<keyword evidence="4" id="KW-0238">DNA-binding</keyword>
<dbReference type="OrthoDB" id="5121955at2759"/>
<protein>
    <recommendedName>
        <fullName evidence="7">Zn(2)-C6 fungal-type domain-containing protein</fullName>
    </recommendedName>
</protein>
<evidence type="ECO:0000256" key="6">
    <source>
        <dbReference type="ARBA" id="ARBA00023242"/>
    </source>
</evidence>
<dbReference type="AlphaFoldDB" id="A0A367YMF2"/>
<keyword evidence="1" id="KW-0479">Metal-binding</keyword>
<keyword evidence="5" id="KW-0804">Transcription</keyword>
<dbReference type="GO" id="GO:0003677">
    <property type="term" value="F:DNA binding"/>
    <property type="evidence" value="ECO:0007669"/>
    <property type="project" value="UniProtKB-KW"/>
</dbReference>
<gene>
    <name evidence="8" type="ORF">Cantr_02356</name>
</gene>
<evidence type="ECO:0000256" key="1">
    <source>
        <dbReference type="ARBA" id="ARBA00022723"/>
    </source>
</evidence>
<dbReference type="SUPFAM" id="SSF57701">
    <property type="entry name" value="Zn2/Cys6 DNA-binding domain"/>
    <property type="match status" value="1"/>
</dbReference>
<dbReference type="Pfam" id="PF04082">
    <property type="entry name" value="Fungal_trans"/>
    <property type="match status" value="1"/>
</dbReference>
<keyword evidence="3" id="KW-0805">Transcription regulation</keyword>
<dbReference type="PANTHER" id="PTHR47171:SF3">
    <property type="entry name" value="FARA-RELATED"/>
    <property type="match status" value="1"/>
</dbReference>
<evidence type="ECO:0000313" key="9">
    <source>
        <dbReference type="Proteomes" id="UP000253472"/>
    </source>
</evidence>
<dbReference type="Proteomes" id="UP000253472">
    <property type="component" value="Unassembled WGS sequence"/>
</dbReference>
<dbReference type="SMART" id="SM00066">
    <property type="entry name" value="GAL4"/>
    <property type="match status" value="1"/>
</dbReference>
<dbReference type="PANTHER" id="PTHR47171">
    <property type="entry name" value="FARA-RELATED"/>
    <property type="match status" value="1"/>
</dbReference>
<dbReference type="InterPro" id="IPR001138">
    <property type="entry name" value="Zn2Cys6_DnaBD"/>
</dbReference>
<dbReference type="GO" id="GO:0006351">
    <property type="term" value="P:DNA-templated transcription"/>
    <property type="evidence" value="ECO:0007669"/>
    <property type="project" value="InterPro"/>
</dbReference>
<feature type="domain" description="Zn(2)-C6 fungal-type" evidence="7">
    <location>
        <begin position="20"/>
        <end position="50"/>
    </location>
</feature>
<evidence type="ECO:0000313" key="8">
    <source>
        <dbReference type="EMBL" id="RCK66998.1"/>
    </source>
</evidence>
<dbReference type="PROSITE" id="PS00463">
    <property type="entry name" value="ZN2_CY6_FUNGAL_1"/>
    <property type="match status" value="1"/>
</dbReference>
<proteinExistence type="predicted"/>
<evidence type="ECO:0000256" key="5">
    <source>
        <dbReference type="ARBA" id="ARBA00023163"/>
    </source>
</evidence>
<keyword evidence="9" id="KW-1185">Reference proteome</keyword>
<evidence type="ECO:0000256" key="3">
    <source>
        <dbReference type="ARBA" id="ARBA00023015"/>
    </source>
</evidence>
<keyword evidence="2" id="KW-0862">Zinc</keyword>
<dbReference type="InterPro" id="IPR007219">
    <property type="entry name" value="XnlR_reg_dom"/>
</dbReference>